<reference evidence="1 2" key="1">
    <citation type="submission" date="2021-04" db="EMBL/GenBank/DDBJ databases">
        <authorList>
            <person name="De Guttry C."/>
            <person name="Zahm M."/>
            <person name="Klopp C."/>
            <person name="Cabau C."/>
            <person name="Louis A."/>
            <person name="Berthelot C."/>
            <person name="Parey E."/>
            <person name="Roest Crollius H."/>
            <person name="Montfort J."/>
            <person name="Robinson-Rechavi M."/>
            <person name="Bucao C."/>
            <person name="Bouchez O."/>
            <person name="Gislard M."/>
            <person name="Lluch J."/>
            <person name="Milhes M."/>
            <person name="Lampietro C."/>
            <person name="Lopez Roques C."/>
            <person name="Donnadieu C."/>
            <person name="Braasch I."/>
            <person name="Desvignes T."/>
            <person name="Postlethwait J."/>
            <person name="Bobe J."/>
            <person name="Wedekind C."/>
            <person name="Guiguen Y."/>
        </authorList>
    </citation>
    <scope>NUCLEOTIDE SEQUENCE [LARGE SCALE GENOMIC DNA]</scope>
    <source>
        <strain evidence="1">Cs_M1</strain>
        <tissue evidence="1">Blood</tissue>
    </source>
</reference>
<comment type="caution">
    <text evidence="1">The sequence shown here is derived from an EMBL/GenBank/DDBJ whole genome shotgun (WGS) entry which is preliminary data.</text>
</comment>
<name>A0AAN8RGE3_9TELE</name>
<organism evidence="1 2">
    <name type="scientific">Coregonus suidteri</name>
    <dbReference type="NCBI Taxonomy" id="861788"/>
    <lineage>
        <taxon>Eukaryota</taxon>
        <taxon>Metazoa</taxon>
        <taxon>Chordata</taxon>
        <taxon>Craniata</taxon>
        <taxon>Vertebrata</taxon>
        <taxon>Euteleostomi</taxon>
        <taxon>Actinopterygii</taxon>
        <taxon>Neopterygii</taxon>
        <taxon>Teleostei</taxon>
        <taxon>Protacanthopterygii</taxon>
        <taxon>Salmoniformes</taxon>
        <taxon>Salmonidae</taxon>
        <taxon>Coregoninae</taxon>
        <taxon>Coregonus</taxon>
    </lineage>
</organism>
<gene>
    <name evidence="1" type="ORF">J4Q44_G00023220</name>
</gene>
<dbReference type="AlphaFoldDB" id="A0AAN8RGE3"/>
<accession>A0AAN8RGE3</accession>
<protein>
    <submittedName>
        <fullName evidence="1">Uncharacterized protein</fullName>
    </submittedName>
</protein>
<evidence type="ECO:0000313" key="1">
    <source>
        <dbReference type="EMBL" id="KAK6326677.1"/>
    </source>
</evidence>
<sequence>MQTYPSYRNIRLTDISIMQKYLSYIHIHSDYPLYQGIPETDVQRSGVSVATVEDPGKVGDQINPPRHHDRLCDCKGRRREGLSGGCLYRKPRKAFVAMCLRKGFKNQWKCPKIMERVERSKGDQGKNFMSIPI</sequence>
<dbReference type="Proteomes" id="UP001356427">
    <property type="component" value="Unassembled WGS sequence"/>
</dbReference>
<dbReference type="EMBL" id="JAGTTL010000002">
    <property type="protein sequence ID" value="KAK6326677.1"/>
    <property type="molecule type" value="Genomic_DNA"/>
</dbReference>
<proteinExistence type="predicted"/>
<keyword evidence="2" id="KW-1185">Reference proteome</keyword>
<evidence type="ECO:0000313" key="2">
    <source>
        <dbReference type="Proteomes" id="UP001356427"/>
    </source>
</evidence>